<evidence type="ECO:0000313" key="1">
    <source>
        <dbReference type="EMBL" id="CAG8789527.1"/>
    </source>
</evidence>
<reference evidence="1" key="1">
    <citation type="submission" date="2021-06" db="EMBL/GenBank/DDBJ databases">
        <authorList>
            <person name="Kallberg Y."/>
            <person name="Tangrot J."/>
            <person name="Rosling A."/>
        </authorList>
    </citation>
    <scope>NUCLEOTIDE SEQUENCE</scope>
    <source>
        <strain evidence="1">MA461A</strain>
    </source>
</reference>
<feature type="non-terminal residue" evidence="1">
    <location>
        <position position="1"/>
    </location>
</feature>
<accession>A0ACA9RDP5</accession>
<protein>
    <submittedName>
        <fullName evidence="1">20380_t:CDS:1</fullName>
    </submittedName>
</protein>
<name>A0ACA9RDP5_9GLOM</name>
<comment type="caution">
    <text evidence="1">The sequence shown here is derived from an EMBL/GenBank/DDBJ whole genome shotgun (WGS) entry which is preliminary data.</text>
</comment>
<evidence type="ECO:0000313" key="2">
    <source>
        <dbReference type="Proteomes" id="UP000789920"/>
    </source>
</evidence>
<dbReference type="EMBL" id="CAJVQC010050791">
    <property type="protein sequence ID" value="CAG8789527.1"/>
    <property type="molecule type" value="Genomic_DNA"/>
</dbReference>
<dbReference type="Proteomes" id="UP000789920">
    <property type="component" value="Unassembled WGS sequence"/>
</dbReference>
<feature type="non-terminal residue" evidence="1">
    <location>
        <position position="81"/>
    </location>
</feature>
<proteinExistence type="predicted"/>
<keyword evidence="2" id="KW-1185">Reference proteome</keyword>
<organism evidence="1 2">
    <name type="scientific">Racocetra persica</name>
    <dbReference type="NCBI Taxonomy" id="160502"/>
    <lineage>
        <taxon>Eukaryota</taxon>
        <taxon>Fungi</taxon>
        <taxon>Fungi incertae sedis</taxon>
        <taxon>Mucoromycota</taxon>
        <taxon>Glomeromycotina</taxon>
        <taxon>Glomeromycetes</taxon>
        <taxon>Diversisporales</taxon>
        <taxon>Gigasporaceae</taxon>
        <taxon>Racocetra</taxon>
    </lineage>
</organism>
<gene>
    <name evidence="1" type="ORF">RPERSI_LOCUS18902</name>
</gene>
<sequence>VFSLLLSNAKKNNQLMCIISSILVTPSKLVASEDITVEIIKQLTQSPGQLPYKSDLANFLNENPPVKIPLSPDHYYQFSTT</sequence>